<evidence type="ECO:0000313" key="12">
    <source>
        <dbReference type="EMBL" id="KAK2551769.1"/>
    </source>
</evidence>
<dbReference type="GO" id="GO:0000978">
    <property type="term" value="F:RNA polymerase II cis-regulatory region sequence-specific DNA binding"/>
    <property type="evidence" value="ECO:0007669"/>
    <property type="project" value="TreeGrafter"/>
</dbReference>
<feature type="region of interest" description="Disordered" evidence="10">
    <location>
        <begin position="433"/>
        <end position="469"/>
    </location>
</feature>
<evidence type="ECO:0000256" key="10">
    <source>
        <dbReference type="SAM" id="MobiDB-lite"/>
    </source>
</evidence>
<dbReference type="GO" id="GO:0030154">
    <property type="term" value="P:cell differentiation"/>
    <property type="evidence" value="ECO:0007669"/>
    <property type="project" value="UniProtKB-KW"/>
</dbReference>
<sequence length="739" mass="83244">MCLPRCVMYTHYLDFCRKGKLCPAGPATFGKIIRQRFPKLTTRRLGTRGQSKYHYYGIVVKETSAYFHAGYSKKGLTRFSGMKGKGDANGNHKKFSLSSKSGTLLPEFPNAANVHLPEGVSMHKVETFIMMYRTHCQRMLDTVVSANFEGVQNFITHFWQGMPSHIISVLECPVVVDIVAICDSISYKVLTDVLIPSAIQDLPESLRDEITDFADNLLDWLDESLTNVPQSLKEAKLEVARAFTQALKRQVCFVHLAQAARSALLSYEDVSQMLGDLTKIDFDQILSKSVFISGNSEVVLKAKTYVEELESLLRKQAPLEAYIEWLDSIVDRCVIKEAEEYVATCFEDRSRKFLAMWSFITACVLADLTLRSSPSFGMCPGVFHLLHTAFEEYVFLVVENQKMLEMDKRLNNSLEIQMKKEFRTLLPSIETEINKPKENQQMEHVSRQEKETVRPKRRRANINPESSPNEKVFQQFKPRFHENTYPDAAQYINACTPQAVTIPSCESYQTAPLNSPPSRQFAQPISLCTPADSQCPPMENRSSFSSFQMSGAQEPARDFGATVPDINSFQGDFINAIDKAIFSSKLSFNINLEEYMGNSWIQTENPNFPVLNSVNVQQHNSGVNGAMNFPRNGHFPVTYENSIHPNAYSSSYSAPTNSGPQQTPYLWSNKDDYASVQNITNMYPRYNVPNYLYDSMRNFSQPAGSDILNGVLSAPASSYGMDGLPLHDVQLNRLGVGAV</sequence>
<evidence type="ECO:0000256" key="6">
    <source>
        <dbReference type="ARBA" id="ARBA00023163"/>
    </source>
</evidence>
<gene>
    <name evidence="12" type="ORF">P5673_027185</name>
</gene>
<keyword evidence="4" id="KW-0805">Transcription regulation</keyword>
<dbReference type="Proteomes" id="UP001249851">
    <property type="component" value="Unassembled WGS sequence"/>
</dbReference>
<evidence type="ECO:0000256" key="2">
    <source>
        <dbReference type="ARBA" id="ARBA00022473"/>
    </source>
</evidence>
<dbReference type="Pfam" id="PF02257">
    <property type="entry name" value="RFX_DNA_binding"/>
    <property type="match status" value="1"/>
</dbReference>
<keyword evidence="6" id="KW-0804">Transcription</keyword>
<dbReference type="EMBL" id="JARQWQ010000093">
    <property type="protein sequence ID" value="KAK2551769.1"/>
    <property type="molecule type" value="Genomic_DNA"/>
</dbReference>
<keyword evidence="7" id="KW-0539">Nucleus</keyword>
<dbReference type="AlphaFoldDB" id="A0AAD9PZJ4"/>
<evidence type="ECO:0000256" key="7">
    <source>
        <dbReference type="ARBA" id="ARBA00023242"/>
    </source>
</evidence>
<keyword evidence="5 12" id="KW-0238">DNA-binding</keyword>
<evidence type="ECO:0000256" key="1">
    <source>
        <dbReference type="ARBA" id="ARBA00004123"/>
    </source>
</evidence>
<keyword evidence="3" id="KW-0221">Differentiation</keyword>
<dbReference type="Pfam" id="PF25340">
    <property type="entry name" value="BCD_RFX"/>
    <property type="match status" value="1"/>
</dbReference>
<dbReference type="Gene3D" id="1.10.10.10">
    <property type="entry name" value="Winged helix-like DNA-binding domain superfamily/Winged helix DNA-binding domain"/>
    <property type="match status" value="1"/>
</dbReference>
<keyword evidence="2" id="KW-0217">Developmental protein</keyword>
<protein>
    <recommendedName>
        <fullName evidence="8">DNA-binding protein RFX6</fullName>
    </recommendedName>
    <alternativeName>
        <fullName evidence="9">Regulatory factor X 6</fullName>
    </alternativeName>
</protein>
<feature type="domain" description="RFX-type winged-helix" evidence="11">
    <location>
        <begin position="1"/>
        <end position="62"/>
    </location>
</feature>
<dbReference type="InterPro" id="IPR036390">
    <property type="entry name" value="WH_DNA-bd_sf"/>
</dbReference>
<name>A0AAD9PZJ4_ACRCE</name>
<organism evidence="12 13">
    <name type="scientific">Acropora cervicornis</name>
    <name type="common">Staghorn coral</name>
    <dbReference type="NCBI Taxonomy" id="6130"/>
    <lineage>
        <taxon>Eukaryota</taxon>
        <taxon>Metazoa</taxon>
        <taxon>Cnidaria</taxon>
        <taxon>Anthozoa</taxon>
        <taxon>Hexacorallia</taxon>
        <taxon>Scleractinia</taxon>
        <taxon>Astrocoeniina</taxon>
        <taxon>Acroporidae</taxon>
        <taxon>Acropora</taxon>
    </lineage>
</organism>
<dbReference type="FunFam" id="1.10.10.10:FF:000211">
    <property type="entry name" value="Regulatory factor X, 6"/>
    <property type="match status" value="1"/>
</dbReference>
<accession>A0AAD9PZJ4</accession>
<evidence type="ECO:0000256" key="4">
    <source>
        <dbReference type="ARBA" id="ARBA00023015"/>
    </source>
</evidence>
<dbReference type="InterPro" id="IPR057321">
    <property type="entry name" value="RFX1-4/6/8-like_BCD"/>
</dbReference>
<reference evidence="12" key="1">
    <citation type="journal article" date="2023" name="G3 (Bethesda)">
        <title>Whole genome assembly and annotation of the endangered Caribbean coral Acropora cervicornis.</title>
        <authorList>
            <person name="Selwyn J.D."/>
            <person name="Vollmer S.V."/>
        </authorList>
    </citation>
    <scope>NUCLEOTIDE SEQUENCE</scope>
    <source>
        <strain evidence="12">K2</strain>
    </source>
</reference>
<dbReference type="SUPFAM" id="SSF46785">
    <property type="entry name" value="Winged helix' DNA-binding domain"/>
    <property type="match status" value="1"/>
</dbReference>
<evidence type="ECO:0000313" key="13">
    <source>
        <dbReference type="Proteomes" id="UP001249851"/>
    </source>
</evidence>
<evidence type="ECO:0000259" key="11">
    <source>
        <dbReference type="PROSITE" id="PS51526"/>
    </source>
</evidence>
<dbReference type="PROSITE" id="PS51526">
    <property type="entry name" value="RFX_DBD"/>
    <property type="match status" value="1"/>
</dbReference>
<dbReference type="InterPro" id="IPR039779">
    <property type="entry name" value="RFX-like"/>
</dbReference>
<evidence type="ECO:0000256" key="8">
    <source>
        <dbReference type="ARBA" id="ARBA00072476"/>
    </source>
</evidence>
<proteinExistence type="predicted"/>
<dbReference type="GO" id="GO:0000981">
    <property type="term" value="F:DNA-binding transcription factor activity, RNA polymerase II-specific"/>
    <property type="evidence" value="ECO:0007669"/>
    <property type="project" value="TreeGrafter"/>
</dbReference>
<dbReference type="PANTHER" id="PTHR12619:SF32">
    <property type="entry name" value="RFX-TYPE WINGED-HELIX DOMAIN-CONTAINING PROTEIN"/>
    <property type="match status" value="1"/>
</dbReference>
<feature type="compositionally biased region" description="Basic and acidic residues" evidence="10">
    <location>
        <begin position="433"/>
        <end position="454"/>
    </location>
</feature>
<comment type="subcellular location">
    <subcellularLocation>
        <location evidence="1">Nucleus</location>
    </subcellularLocation>
</comment>
<dbReference type="PANTHER" id="PTHR12619">
    <property type="entry name" value="RFX TRANSCRIPTION FACTOR FAMILY"/>
    <property type="match status" value="1"/>
</dbReference>
<evidence type="ECO:0000256" key="5">
    <source>
        <dbReference type="ARBA" id="ARBA00023125"/>
    </source>
</evidence>
<evidence type="ECO:0000256" key="3">
    <source>
        <dbReference type="ARBA" id="ARBA00022782"/>
    </source>
</evidence>
<comment type="caution">
    <text evidence="12">The sequence shown here is derived from an EMBL/GenBank/DDBJ whole genome shotgun (WGS) entry which is preliminary data.</text>
</comment>
<keyword evidence="13" id="KW-1185">Reference proteome</keyword>
<dbReference type="GO" id="GO:0005634">
    <property type="term" value="C:nucleus"/>
    <property type="evidence" value="ECO:0007669"/>
    <property type="project" value="UniProtKB-SubCell"/>
</dbReference>
<evidence type="ECO:0000256" key="9">
    <source>
        <dbReference type="ARBA" id="ARBA00077088"/>
    </source>
</evidence>
<dbReference type="InterPro" id="IPR003150">
    <property type="entry name" value="DNA-bd_RFX"/>
</dbReference>
<dbReference type="InterPro" id="IPR036388">
    <property type="entry name" value="WH-like_DNA-bd_sf"/>
</dbReference>
<reference evidence="12" key="2">
    <citation type="journal article" date="2023" name="Science">
        <title>Genomic signatures of disease resistance in endangered staghorn corals.</title>
        <authorList>
            <person name="Vollmer S.V."/>
            <person name="Selwyn J.D."/>
            <person name="Despard B.A."/>
            <person name="Roesel C.L."/>
        </authorList>
    </citation>
    <scope>NUCLEOTIDE SEQUENCE</scope>
    <source>
        <strain evidence="12">K2</strain>
    </source>
</reference>